<dbReference type="Pfam" id="PF04677">
    <property type="entry name" value="CwfJ_C_1"/>
    <property type="match status" value="1"/>
</dbReference>
<dbReference type="GO" id="GO:0061632">
    <property type="term" value="F:RNA lariat debranching enzyme activator activity"/>
    <property type="evidence" value="ECO:0007669"/>
    <property type="project" value="TreeGrafter"/>
</dbReference>
<dbReference type="SUPFAM" id="SSF54197">
    <property type="entry name" value="HIT-like"/>
    <property type="match status" value="1"/>
</dbReference>
<dbReference type="EMBL" id="AJVK01015478">
    <property type="status" value="NOT_ANNOTATED_CDS"/>
    <property type="molecule type" value="Genomic_DNA"/>
</dbReference>
<dbReference type="Pfam" id="PF04676">
    <property type="entry name" value="CwfJ_C_2"/>
    <property type="match status" value="1"/>
</dbReference>
<keyword evidence="5" id="KW-1185">Reference proteome</keyword>
<evidence type="ECO:0000259" key="2">
    <source>
        <dbReference type="Pfam" id="PF04676"/>
    </source>
</evidence>
<dbReference type="InterPro" id="IPR006768">
    <property type="entry name" value="Cwf19-like_C_dom-1"/>
</dbReference>
<dbReference type="PANTHER" id="PTHR12072">
    <property type="entry name" value="CWF19, CELL CYCLE CONTROL PROTEIN"/>
    <property type="match status" value="1"/>
</dbReference>
<dbReference type="EnsemblMetazoa" id="PPAI007868-RA">
    <property type="protein sequence ID" value="PPAI007868-PA"/>
    <property type="gene ID" value="PPAI007868"/>
</dbReference>
<reference evidence="4" key="1">
    <citation type="submission" date="2022-08" db="UniProtKB">
        <authorList>
            <consortium name="EnsemblMetazoa"/>
        </authorList>
    </citation>
    <scope>IDENTIFICATION</scope>
    <source>
        <strain evidence="4">Israel</strain>
    </source>
</reference>
<evidence type="ECO:0000313" key="4">
    <source>
        <dbReference type="EnsemblMetazoa" id="PPAI007868-PA"/>
    </source>
</evidence>
<evidence type="ECO:0000256" key="1">
    <source>
        <dbReference type="ARBA" id="ARBA00006795"/>
    </source>
</evidence>
<feature type="domain" description="Cwf19-like protein C-terminal" evidence="2">
    <location>
        <begin position="442"/>
        <end position="513"/>
    </location>
</feature>
<dbReference type="VEuPathDB" id="VectorBase:PPAI007868"/>
<dbReference type="Proteomes" id="UP000092462">
    <property type="component" value="Unassembled WGS sequence"/>
</dbReference>
<dbReference type="VEuPathDB" id="VectorBase:PPAPM1_009639"/>
<organism evidence="4 5">
    <name type="scientific">Phlebotomus papatasi</name>
    <name type="common">Sandfly</name>
    <dbReference type="NCBI Taxonomy" id="29031"/>
    <lineage>
        <taxon>Eukaryota</taxon>
        <taxon>Metazoa</taxon>
        <taxon>Ecdysozoa</taxon>
        <taxon>Arthropoda</taxon>
        <taxon>Hexapoda</taxon>
        <taxon>Insecta</taxon>
        <taxon>Pterygota</taxon>
        <taxon>Neoptera</taxon>
        <taxon>Endopterygota</taxon>
        <taxon>Diptera</taxon>
        <taxon>Nematocera</taxon>
        <taxon>Psychodoidea</taxon>
        <taxon>Psychodidae</taxon>
        <taxon>Phlebotomus</taxon>
        <taxon>Phlebotomus</taxon>
    </lineage>
</organism>
<protein>
    <recommendedName>
        <fullName evidence="6">CWF19-like protein 1</fullName>
    </recommendedName>
</protein>
<dbReference type="InterPro" id="IPR006767">
    <property type="entry name" value="Cwf19-like_C_dom-2"/>
</dbReference>
<dbReference type="InterPro" id="IPR040194">
    <property type="entry name" value="Cwf19-like"/>
</dbReference>
<feature type="domain" description="Cwf19-like C-terminal" evidence="3">
    <location>
        <begin position="300"/>
        <end position="416"/>
    </location>
</feature>
<dbReference type="InterPro" id="IPR036265">
    <property type="entry name" value="HIT-like_sf"/>
</dbReference>
<dbReference type="GO" id="GO:0071014">
    <property type="term" value="C:post-mRNA release spliceosomal complex"/>
    <property type="evidence" value="ECO:0007669"/>
    <property type="project" value="TreeGrafter"/>
</dbReference>
<dbReference type="CDD" id="cd07380">
    <property type="entry name" value="MPP_CWF19_N"/>
    <property type="match status" value="1"/>
</dbReference>
<name>A0A1B0DI84_PHLPP</name>
<sequence>MENKQKILITGDVCGRFTKLFDRVATISKKSGQFDFLFCVGDFFGDNTEEFEDFKNGTKTVPLATYILGPTQEKHLSLFQDAINGEICPNVTYLGKSGIYVTSSGMKVAYVSGKEGEKSSDVTFSAEDTKSVKMSCLATKSSGDYRGIDILLTSQWPHGQNNSESSKLLSLLTMDIRPRYHFCGLEDIHCEKPPFRNPADTNSQLDLATRFISLASVGNTQKQKYIYALSITPVDKMRLTDLLQRTVEEVECPYLGIPALLGMTTTQSDEKAAQYFFDMNTERHQGKRHSRDGSGQHMKRPRKEFSLEKCWFCLSSANVEKHLIISIGDSFYVALAKGPLNTQHVLIISISHVQSVSLLPEDDFAELQRFKSALVEFFKSQDKAVCFFERNYKSSHLQVNAVPLDTSIAWQLSECFENTAEFYKLDFEKLPKLASASELPSGPYFAAELPEEMTLLTRQMKNFPLHFGREVLCSENLLNCDEKIDWKDCQLDIEQEKEIVKQFKENFKAFDFTS</sequence>
<dbReference type="PANTHER" id="PTHR12072:SF4">
    <property type="entry name" value="CWF19-LIKE PROTEIN 1"/>
    <property type="match status" value="1"/>
</dbReference>
<dbReference type="Gene3D" id="3.30.428.10">
    <property type="entry name" value="HIT-like"/>
    <property type="match status" value="1"/>
</dbReference>
<dbReference type="GO" id="GO:0000398">
    <property type="term" value="P:mRNA splicing, via spliceosome"/>
    <property type="evidence" value="ECO:0007669"/>
    <property type="project" value="TreeGrafter"/>
</dbReference>
<evidence type="ECO:0000313" key="5">
    <source>
        <dbReference type="Proteomes" id="UP000092462"/>
    </source>
</evidence>
<accession>A0A1B0DI84</accession>
<evidence type="ECO:0008006" key="6">
    <source>
        <dbReference type="Google" id="ProtNLM"/>
    </source>
</evidence>
<dbReference type="AlphaFoldDB" id="A0A1B0DI84"/>
<evidence type="ECO:0000259" key="3">
    <source>
        <dbReference type="Pfam" id="PF04677"/>
    </source>
</evidence>
<comment type="similarity">
    <text evidence="1">Belongs to the CWF19 family.</text>
</comment>
<proteinExistence type="inferred from homology"/>